<organism evidence="8">
    <name type="scientific">Amphimedon queenslandica</name>
    <name type="common">Sponge</name>
    <dbReference type="NCBI Taxonomy" id="400682"/>
    <lineage>
        <taxon>Eukaryota</taxon>
        <taxon>Metazoa</taxon>
        <taxon>Porifera</taxon>
        <taxon>Demospongiae</taxon>
        <taxon>Heteroscleromorpha</taxon>
        <taxon>Haplosclerida</taxon>
        <taxon>Niphatidae</taxon>
        <taxon>Amphimedon</taxon>
    </lineage>
</organism>
<dbReference type="KEGG" id="aqu:105312962"/>
<accession>A0A1X7UR62</accession>
<reference evidence="9" key="1">
    <citation type="journal article" date="2010" name="Nature">
        <title>The Amphimedon queenslandica genome and the evolution of animal complexity.</title>
        <authorList>
            <person name="Srivastava M."/>
            <person name="Simakov O."/>
            <person name="Chapman J."/>
            <person name="Fahey B."/>
            <person name="Gauthier M.E."/>
            <person name="Mitros T."/>
            <person name="Richards G.S."/>
            <person name="Conaco C."/>
            <person name="Dacre M."/>
            <person name="Hellsten U."/>
            <person name="Larroux C."/>
            <person name="Putnam N.H."/>
            <person name="Stanke M."/>
            <person name="Adamska M."/>
            <person name="Darling A."/>
            <person name="Degnan S.M."/>
            <person name="Oakley T.H."/>
            <person name="Plachetzki D.C."/>
            <person name="Zhai Y."/>
            <person name="Adamski M."/>
            <person name="Calcino A."/>
            <person name="Cummins S.F."/>
            <person name="Goodstein D.M."/>
            <person name="Harris C."/>
            <person name="Jackson D.J."/>
            <person name="Leys S.P."/>
            <person name="Shu S."/>
            <person name="Woodcroft B.J."/>
            <person name="Vervoort M."/>
            <person name="Kosik K.S."/>
            <person name="Manning G."/>
            <person name="Degnan B.M."/>
            <person name="Rokhsar D.S."/>
        </authorList>
    </citation>
    <scope>NUCLEOTIDE SEQUENCE [LARGE SCALE GENOMIC DNA]</scope>
</reference>
<dbReference type="GO" id="GO:0001002">
    <property type="term" value="F:RNA polymerase III type 1 promoter sequence-specific DNA binding"/>
    <property type="evidence" value="ECO:0007669"/>
    <property type="project" value="TreeGrafter"/>
</dbReference>
<evidence type="ECO:0008006" key="10">
    <source>
        <dbReference type="Google" id="ProtNLM"/>
    </source>
</evidence>
<feature type="region of interest" description="Disordered" evidence="5">
    <location>
        <begin position="197"/>
        <end position="223"/>
    </location>
</feature>
<reference evidence="8" key="2">
    <citation type="submission" date="2017-05" db="UniProtKB">
        <authorList>
            <consortium name="EnsemblMetazoa"/>
        </authorList>
    </citation>
    <scope>IDENTIFICATION</scope>
</reference>
<dbReference type="Pfam" id="PF17682">
    <property type="entry name" value="Tau95_N"/>
    <property type="match status" value="1"/>
</dbReference>
<dbReference type="Pfam" id="PF09734">
    <property type="entry name" value="Tau95"/>
    <property type="match status" value="1"/>
</dbReference>
<dbReference type="InterPro" id="IPR041499">
    <property type="entry name" value="Tfc1/Sfc1_N"/>
</dbReference>
<evidence type="ECO:0000256" key="2">
    <source>
        <dbReference type="ARBA" id="ARBA00023125"/>
    </source>
</evidence>
<keyword evidence="9" id="KW-1185">Reference proteome</keyword>
<name>A0A1X7UR62_AMPQE</name>
<dbReference type="GO" id="GO:0000127">
    <property type="term" value="C:transcription factor TFIIIC complex"/>
    <property type="evidence" value="ECO:0007669"/>
    <property type="project" value="InterPro"/>
</dbReference>
<feature type="domain" description="Transcription factor IIIC subunit 5 HTH" evidence="6">
    <location>
        <begin position="177"/>
        <end position="322"/>
    </location>
</feature>
<dbReference type="GO" id="GO:0005634">
    <property type="term" value="C:nucleus"/>
    <property type="evidence" value="ECO:0007669"/>
    <property type="project" value="UniProtKB-SubCell"/>
</dbReference>
<evidence type="ECO:0000259" key="7">
    <source>
        <dbReference type="Pfam" id="PF17682"/>
    </source>
</evidence>
<dbReference type="AlphaFoldDB" id="A0A1X7UR62"/>
<dbReference type="InterPro" id="IPR019136">
    <property type="entry name" value="TF_IIIC_su-5_HTH"/>
</dbReference>
<dbReference type="eggNOG" id="KOG2473">
    <property type="taxonomic scope" value="Eukaryota"/>
</dbReference>
<evidence type="ECO:0000256" key="5">
    <source>
        <dbReference type="SAM" id="MobiDB-lite"/>
    </source>
</evidence>
<evidence type="ECO:0000313" key="8">
    <source>
        <dbReference type="EnsemblMetazoa" id="Aqu2.1.30004_001"/>
    </source>
</evidence>
<dbReference type="EnsemblMetazoa" id="XM_019997374.1">
    <property type="protein sequence ID" value="XP_019852933.1"/>
    <property type="gene ID" value="LOC105312962"/>
</dbReference>
<keyword evidence="3" id="KW-0804">Transcription</keyword>
<dbReference type="InParanoid" id="A0A1X7UR62"/>
<dbReference type="EnsemblMetazoa" id="Aqu2.1.30004_001">
    <property type="protein sequence ID" value="Aqu2.1.30004_001"/>
    <property type="gene ID" value="Aqu2.1.30004"/>
</dbReference>
<feature type="compositionally biased region" description="Basic residues" evidence="5">
    <location>
        <begin position="210"/>
        <end position="223"/>
    </location>
</feature>
<dbReference type="OrthoDB" id="5598268at2759"/>
<protein>
    <recommendedName>
        <fullName evidence="10">Transcription factor IIIC subunit 5 HTH domain-containing protein</fullName>
    </recommendedName>
</protein>
<evidence type="ECO:0000256" key="3">
    <source>
        <dbReference type="ARBA" id="ARBA00023163"/>
    </source>
</evidence>
<dbReference type="GO" id="GO:0006384">
    <property type="term" value="P:transcription initiation at RNA polymerase III promoter"/>
    <property type="evidence" value="ECO:0007669"/>
    <property type="project" value="InterPro"/>
</dbReference>
<evidence type="ECO:0000256" key="4">
    <source>
        <dbReference type="ARBA" id="ARBA00023242"/>
    </source>
</evidence>
<proteinExistence type="predicted"/>
<dbReference type="InterPro" id="IPR042536">
    <property type="entry name" value="TFIIIC_tauA_Sfc1"/>
</dbReference>
<feature type="domain" description="Transcription factor IIIC subunit Tfc1/Sfc1 triple barrel" evidence="7">
    <location>
        <begin position="36"/>
        <end position="138"/>
    </location>
</feature>
<gene>
    <name evidence="8" type="primary">105312962</name>
</gene>
<dbReference type="InterPro" id="IPR040454">
    <property type="entry name" value="TF_IIIC_Tfc1/Sfc1"/>
</dbReference>
<keyword evidence="2" id="KW-0238">DNA-binding</keyword>
<comment type="subcellular location">
    <subcellularLocation>
        <location evidence="1">Nucleus</location>
    </subcellularLocation>
</comment>
<dbReference type="STRING" id="400682.A0A1X7UR62"/>
<dbReference type="GO" id="GO:0001003">
    <property type="term" value="F:RNA polymerase III type 2 promoter sequence-specific DNA binding"/>
    <property type="evidence" value="ECO:0007669"/>
    <property type="project" value="TreeGrafter"/>
</dbReference>
<sequence>MAGEGEESMSSDLQEYKPGNELLVVDCTKGWRELTSIEYPGIVEDEDKAMETMGGIDTICKAISDGHRLDVRVRPESFYSKPAHGKPRRTCSLAIKIRRVKMAAGSEDKGEVVYGYTAELMGLINTEYKFNGMFDFQVIPPGLSTVQHKGKTIPYDPMVSMTELMDESCFNKDVPLFLPPLFFSKSDKPFQFVYKSDSLKPQPSNTLQSRSRRPGQSRLKRPNFTHSITFTEKEVPDGPHPDLPASNHPKLRILRQLFEEKPVCSRIAIQAKLKLSSSSLRTLLPQVSYYFTSGPWKKLWVKFGYDPRANPSNKIYQSIDYRVPRSLEFALVAPSSTYRKLLRPLGAGHAAIESDLKPALSEEESVKIAEEKMKEGPDEDLGESAYIFNPQVYPSQRQLLYMLCDIKEETIQSYIHSNDGKEDSCNEVTGWCEPGSYDKIRKRLTELILGKAKGEGHDVDVNPSAVEPQQSTVDTADEIEP</sequence>
<dbReference type="PANTHER" id="PTHR13230">
    <property type="entry name" value="GENERAL TRANSCRIPTION FACTOR IIIC, POLYPEPTIDE 5"/>
    <property type="match status" value="1"/>
</dbReference>
<keyword evidence="4" id="KW-0539">Nucleus</keyword>
<dbReference type="PANTHER" id="PTHR13230:SF5">
    <property type="entry name" value="GENERAL TRANSCRIPTION FACTOR 3C POLYPEPTIDE 5"/>
    <property type="match status" value="1"/>
</dbReference>
<evidence type="ECO:0000313" key="9">
    <source>
        <dbReference type="Proteomes" id="UP000007879"/>
    </source>
</evidence>
<dbReference type="Gene3D" id="3.30.200.160">
    <property type="entry name" value="TFIIIC, subcomplex tauA, subunit Sfc1, barrel domain"/>
    <property type="match status" value="1"/>
</dbReference>
<feature type="region of interest" description="Disordered" evidence="5">
    <location>
        <begin position="453"/>
        <end position="481"/>
    </location>
</feature>
<evidence type="ECO:0000256" key="1">
    <source>
        <dbReference type="ARBA" id="ARBA00004123"/>
    </source>
</evidence>
<feature type="compositionally biased region" description="Polar residues" evidence="5">
    <location>
        <begin position="199"/>
        <end position="209"/>
    </location>
</feature>
<dbReference type="Proteomes" id="UP000007879">
    <property type="component" value="Unassembled WGS sequence"/>
</dbReference>
<evidence type="ECO:0000259" key="6">
    <source>
        <dbReference type="Pfam" id="PF09734"/>
    </source>
</evidence>